<protein>
    <submittedName>
        <fullName evidence="2">Uncharacterized protein</fullName>
    </submittedName>
</protein>
<gene>
    <name evidence="2" type="ORF">G0P99_05845</name>
</gene>
<dbReference type="AlphaFoldDB" id="A0A6B2NND0"/>
<keyword evidence="1" id="KW-0732">Signal</keyword>
<dbReference type="RefSeq" id="WP_164128454.1">
    <property type="nucleotide sequence ID" value="NZ_JAAGOX010000009.1"/>
</dbReference>
<reference evidence="2" key="1">
    <citation type="submission" date="2020-02" db="EMBL/GenBank/DDBJ databases">
        <title>Delineation of the pyrene-degrading pathway in Roseobacter clade bacteria by genomic analysis.</title>
        <authorList>
            <person name="Zhou H."/>
            <person name="Wang H."/>
        </authorList>
    </citation>
    <scope>NUCLEOTIDE SEQUENCE</scope>
    <source>
        <strain evidence="2">PrR005</strain>
    </source>
</reference>
<sequence length="254" mass="26834">MKTLWTPVALLALTMLAPQVSANEVDLTFDSDLTVLDRKISYNLSLRLAERGPTRIGTEALLDLTNLQSTLPGIVNGHALVDLCTLRAEIRGIDLAAQGGNFVFSGTLAADMYSCARDGLTATDRGPLVLSQDMTLTVTAGVRVEDNCVTLNLADMAIDLTGAVQLTDAQKKASEKAGDLLVAVVERLMANHPVCPKLPPELASLEPRYDTGGTTEIGEGGLGLSLRGSTDVSTGTILDILQVLQDRGVLPPKP</sequence>
<organism evidence="2">
    <name type="scientific">Ruegeria sp. PrR005</name>
    <dbReference type="NCBI Taxonomy" id="2706882"/>
    <lineage>
        <taxon>Bacteria</taxon>
        <taxon>Pseudomonadati</taxon>
        <taxon>Pseudomonadota</taxon>
        <taxon>Alphaproteobacteria</taxon>
        <taxon>Rhodobacterales</taxon>
        <taxon>Roseobacteraceae</taxon>
        <taxon>Ruegeria</taxon>
    </lineage>
</organism>
<name>A0A6B2NND0_9RHOB</name>
<feature type="chain" id="PRO_5025509245" evidence="1">
    <location>
        <begin position="23"/>
        <end position="254"/>
    </location>
</feature>
<proteinExistence type="predicted"/>
<evidence type="ECO:0000256" key="1">
    <source>
        <dbReference type="SAM" id="SignalP"/>
    </source>
</evidence>
<dbReference type="EMBL" id="JAAGOX010000009">
    <property type="protein sequence ID" value="NDW44473.1"/>
    <property type="molecule type" value="Genomic_DNA"/>
</dbReference>
<accession>A0A6B2NND0</accession>
<feature type="signal peptide" evidence="1">
    <location>
        <begin position="1"/>
        <end position="22"/>
    </location>
</feature>
<evidence type="ECO:0000313" key="2">
    <source>
        <dbReference type="EMBL" id="NDW44473.1"/>
    </source>
</evidence>
<comment type="caution">
    <text evidence="2">The sequence shown here is derived from an EMBL/GenBank/DDBJ whole genome shotgun (WGS) entry which is preliminary data.</text>
</comment>